<dbReference type="EMBL" id="VIWP01000004">
    <property type="protein sequence ID" value="TWF53308.1"/>
    <property type="molecule type" value="Genomic_DNA"/>
</dbReference>
<evidence type="ECO:0000313" key="1">
    <source>
        <dbReference type="EMBL" id="TWF53308.1"/>
    </source>
</evidence>
<comment type="caution">
    <text evidence="1">The sequence shown here is derived from an EMBL/GenBank/DDBJ whole genome shotgun (WGS) entry which is preliminary data.</text>
</comment>
<organism evidence="1 2">
    <name type="scientific">Neorhizobium alkalisoli</name>
    <dbReference type="NCBI Taxonomy" id="528178"/>
    <lineage>
        <taxon>Bacteria</taxon>
        <taxon>Pseudomonadati</taxon>
        <taxon>Pseudomonadota</taxon>
        <taxon>Alphaproteobacteria</taxon>
        <taxon>Hyphomicrobiales</taxon>
        <taxon>Rhizobiaceae</taxon>
        <taxon>Rhizobium/Agrobacterium group</taxon>
        <taxon>Neorhizobium</taxon>
    </lineage>
</organism>
<accession>A0A561QSC7</accession>
<keyword evidence="2" id="KW-1185">Reference proteome</keyword>
<dbReference type="AlphaFoldDB" id="A0A561QSC7"/>
<proteinExistence type="predicted"/>
<dbReference type="Proteomes" id="UP000320653">
    <property type="component" value="Unassembled WGS sequence"/>
</dbReference>
<name>A0A561QSC7_9HYPH</name>
<evidence type="ECO:0000313" key="2">
    <source>
        <dbReference type="Proteomes" id="UP000320653"/>
    </source>
</evidence>
<reference evidence="1 2" key="1">
    <citation type="submission" date="2019-06" db="EMBL/GenBank/DDBJ databases">
        <title>Sorghum-associated microbial communities from plants grown in Nebraska, USA.</title>
        <authorList>
            <person name="Schachtman D."/>
        </authorList>
    </citation>
    <scope>NUCLEOTIDE SEQUENCE [LARGE SCALE GENOMIC DNA]</scope>
    <source>
        <strain evidence="1 2">1225</strain>
    </source>
</reference>
<gene>
    <name evidence="1" type="ORF">FHW37_104587</name>
</gene>
<protein>
    <submittedName>
        <fullName evidence="1">Uncharacterized protein</fullName>
    </submittedName>
</protein>
<sequence>MKEHETGRASPPDTEFKVPESLTKINAIALATKALRRWVKPDERTDTE</sequence>